<evidence type="ECO:0000313" key="1">
    <source>
        <dbReference type="EMBL" id="CAG8845409.1"/>
    </source>
</evidence>
<feature type="non-terminal residue" evidence="1">
    <location>
        <position position="1"/>
    </location>
</feature>
<evidence type="ECO:0000313" key="2">
    <source>
        <dbReference type="Proteomes" id="UP000789901"/>
    </source>
</evidence>
<organism evidence="1 2">
    <name type="scientific">Gigaspora margarita</name>
    <dbReference type="NCBI Taxonomy" id="4874"/>
    <lineage>
        <taxon>Eukaryota</taxon>
        <taxon>Fungi</taxon>
        <taxon>Fungi incertae sedis</taxon>
        <taxon>Mucoromycota</taxon>
        <taxon>Glomeromycotina</taxon>
        <taxon>Glomeromycetes</taxon>
        <taxon>Diversisporales</taxon>
        <taxon>Gigasporaceae</taxon>
        <taxon>Gigaspora</taxon>
    </lineage>
</organism>
<proteinExistence type="predicted"/>
<accession>A0ABN7X323</accession>
<comment type="caution">
    <text evidence="1">The sequence shown here is derived from an EMBL/GenBank/DDBJ whole genome shotgun (WGS) entry which is preliminary data.</text>
</comment>
<dbReference type="Proteomes" id="UP000789901">
    <property type="component" value="Unassembled WGS sequence"/>
</dbReference>
<gene>
    <name evidence="1" type="ORF">GMARGA_LOCUS37620</name>
</gene>
<keyword evidence="2" id="KW-1185">Reference proteome</keyword>
<protein>
    <submittedName>
        <fullName evidence="1">36561_t:CDS:1</fullName>
    </submittedName>
</protein>
<reference evidence="1 2" key="1">
    <citation type="submission" date="2021-06" db="EMBL/GenBank/DDBJ databases">
        <authorList>
            <person name="Kallberg Y."/>
            <person name="Tangrot J."/>
            <person name="Rosling A."/>
        </authorList>
    </citation>
    <scope>NUCLEOTIDE SEQUENCE [LARGE SCALE GENOMIC DNA]</scope>
    <source>
        <strain evidence="1 2">120-4 pot B 10/14</strain>
    </source>
</reference>
<sequence length="79" mass="8834">ALLLDLSSNKIVIKLGSAIAIASLEYDIQIEILKNERANELAKKGSILEKLRAILEGNTNRRNYENLVKLVLNMNLEAE</sequence>
<dbReference type="EMBL" id="CAJVQB010079465">
    <property type="protein sequence ID" value="CAG8845409.1"/>
    <property type="molecule type" value="Genomic_DNA"/>
</dbReference>
<name>A0ABN7X323_GIGMA</name>